<dbReference type="PANTHER" id="PTHR10605">
    <property type="entry name" value="HEPARAN SULFATE SULFOTRANSFERASE"/>
    <property type="match status" value="1"/>
</dbReference>
<dbReference type="InterPro" id="IPR037359">
    <property type="entry name" value="NST/OST"/>
</dbReference>
<evidence type="ECO:0000313" key="4">
    <source>
        <dbReference type="EMBL" id="MBB3891561.1"/>
    </source>
</evidence>
<keyword evidence="1" id="KW-0808">Transferase</keyword>
<keyword evidence="5" id="KW-1185">Reference proteome</keyword>
<dbReference type="InterPro" id="IPR027417">
    <property type="entry name" value="P-loop_NTPase"/>
</dbReference>
<proteinExistence type="predicted"/>
<name>A0A840A218_9CAUL</name>
<organism evidence="4 5">
    <name type="scientific">Phenylobacterium haematophilum</name>
    <dbReference type="NCBI Taxonomy" id="98513"/>
    <lineage>
        <taxon>Bacteria</taxon>
        <taxon>Pseudomonadati</taxon>
        <taxon>Pseudomonadota</taxon>
        <taxon>Alphaproteobacteria</taxon>
        <taxon>Caulobacterales</taxon>
        <taxon>Caulobacteraceae</taxon>
        <taxon>Phenylobacterium</taxon>
    </lineage>
</organism>
<dbReference type="GO" id="GO:0008146">
    <property type="term" value="F:sulfotransferase activity"/>
    <property type="evidence" value="ECO:0007669"/>
    <property type="project" value="InterPro"/>
</dbReference>
<feature type="domain" description="Sulfotransferase" evidence="3">
    <location>
        <begin position="8"/>
        <end position="198"/>
    </location>
</feature>
<evidence type="ECO:0000259" key="3">
    <source>
        <dbReference type="Pfam" id="PF00685"/>
    </source>
</evidence>
<sequence length="244" mass="28379">MADRRVNFIVAGVQKAGTTALYDYLSDNPRIALSRVKEVHFFDDETVDWAAPDYGTYHAQFEWERQAIRGEATPIYLYWPRSLERIAAYNPAIQLIVMLRDPVERAWSHWRMETSRGVETHPFSWCIRQGRRRLFDAEPWGVHREFSYVERGFYGEQVERLFRLLPREQVLLLQAEDLRREPGPTLDAVGEFLGAPPQGAVEHRNVHVGQEVGAELPDDDVAYLRDIYAEDMARLARLTGISFW</sequence>
<keyword evidence="2" id="KW-0325">Glycoprotein</keyword>
<accession>A0A840A218</accession>
<evidence type="ECO:0000256" key="1">
    <source>
        <dbReference type="ARBA" id="ARBA00022679"/>
    </source>
</evidence>
<dbReference type="Pfam" id="PF00685">
    <property type="entry name" value="Sulfotransfer_1"/>
    <property type="match status" value="1"/>
</dbReference>
<evidence type="ECO:0000256" key="2">
    <source>
        <dbReference type="ARBA" id="ARBA00023180"/>
    </source>
</evidence>
<comment type="caution">
    <text evidence="4">The sequence shown here is derived from an EMBL/GenBank/DDBJ whole genome shotgun (WGS) entry which is preliminary data.</text>
</comment>
<reference evidence="4 5" key="1">
    <citation type="submission" date="2020-08" db="EMBL/GenBank/DDBJ databases">
        <title>Genomic Encyclopedia of Type Strains, Phase IV (KMG-IV): sequencing the most valuable type-strain genomes for metagenomic binning, comparative biology and taxonomic classification.</title>
        <authorList>
            <person name="Goeker M."/>
        </authorList>
    </citation>
    <scope>NUCLEOTIDE SEQUENCE [LARGE SCALE GENOMIC DNA]</scope>
    <source>
        <strain evidence="4 5">DSM 21793</strain>
    </source>
</reference>
<evidence type="ECO:0000313" key="5">
    <source>
        <dbReference type="Proteomes" id="UP000530564"/>
    </source>
</evidence>
<dbReference type="AlphaFoldDB" id="A0A840A218"/>
<dbReference type="RefSeq" id="WP_183772649.1">
    <property type="nucleotide sequence ID" value="NZ_JACIDK010000003.1"/>
</dbReference>
<dbReference type="InterPro" id="IPR000863">
    <property type="entry name" value="Sulfotransferase_dom"/>
</dbReference>
<gene>
    <name evidence="4" type="ORF">GGQ61_002289</name>
</gene>
<dbReference type="PANTHER" id="PTHR10605:SF56">
    <property type="entry name" value="BIFUNCTIONAL HEPARAN SULFATE N-DEACETYLASE_N-SULFOTRANSFERASE"/>
    <property type="match status" value="1"/>
</dbReference>
<protein>
    <recommendedName>
        <fullName evidence="3">Sulfotransferase domain-containing protein</fullName>
    </recommendedName>
</protein>
<dbReference type="EMBL" id="JACIDK010000003">
    <property type="protein sequence ID" value="MBB3891561.1"/>
    <property type="molecule type" value="Genomic_DNA"/>
</dbReference>
<dbReference type="Gene3D" id="3.40.50.300">
    <property type="entry name" value="P-loop containing nucleotide triphosphate hydrolases"/>
    <property type="match status" value="1"/>
</dbReference>
<dbReference type="Proteomes" id="UP000530564">
    <property type="component" value="Unassembled WGS sequence"/>
</dbReference>
<dbReference type="SUPFAM" id="SSF52540">
    <property type="entry name" value="P-loop containing nucleoside triphosphate hydrolases"/>
    <property type="match status" value="1"/>
</dbReference>